<dbReference type="PANTHER" id="PTHR13420:SF7">
    <property type="entry name" value="UPF0235 PROTEIN C15ORF40"/>
    <property type="match status" value="1"/>
</dbReference>
<dbReference type="PANTHER" id="PTHR13420">
    <property type="entry name" value="UPF0235 PROTEIN C15ORF40"/>
    <property type="match status" value="1"/>
</dbReference>
<dbReference type="Proteomes" id="UP000230405">
    <property type="component" value="Unassembled WGS sequence"/>
</dbReference>
<sequence length="75" mass="8259">MLNKKYTVKVITRASQNKVVELVNGSLRVYLTAVPVDNKANDSLIKILAQHWSINKSKISILSGSKSHNKVIVVG</sequence>
<protein>
    <submittedName>
        <fullName evidence="2">Uncharacterized protein</fullName>
    </submittedName>
</protein>
<organism evidence="2 3">
    <name type="scientific">Candidatus Komeilibacteria bacterium CG_4_10_14_0_2_um_filter_37_10</name>
    <dbReference type="NCBI Taxonomy" id="1974470"/>
    <lineage>
        <taxon>Bacteria</taxon>
        <taxon>Candidatus Komeiliibacteriota</taxon>
    </lineage>
</organism>
<dbReference type="InterPro" id="IPR003746">
    <property type="entry name" value="DUF167"/>
</dbReference>
<dbReference type="Pfam" id="PF02594">
    <property type="entry name" value="DUF167"/>
    <property type="match status" value="1"/>
</dbReference>
<evidence type="ECO:0000256" key="1">
    <source>
        <dbReference type="ARBA" id="ARBA00010364"/>
    </source>
</evidence>
<dbReference type="InterPro" id="IPR036591">
    <property type="entry name" value="YggU-like_sf"/>
</dbReference>
<gene>
    <name evidence="2" type="ORF">COX77_01705</name>
</gene>
<evidence type="ECO:0000313" key="2">
    <source>
        <dbReference type="EMBL" id="PIZ99376.1"/>
    </source>
</evidence>
<dbReference type="AlphaFoldDB" id="A0A2M7VFJ4"/>
<dbReference type="SUPFAM" id="SSF69786">
    <property type="entry name" value="YggU-like"/>
    <property type="match status" value="1"/>
</dbReference>
<comment type="similarity">
    <text evidence="1">Belongs to the UPF0235 family.</text>
</comment>
<name>A0A2M7VFJ4_9BACT</name>
<proteinExistence type="inferred from homology"/>
<evidence type="ECO:0000313" key="3">
    <source>
        <dbReference type="Proteomes" id="UP000230405"/>
    </source>
</evidence>
<dbReference type="GO" id="GO:0005737">
    <property type="term" value="C:cytoplasm"/>
    <property type="evidence" value="ECO:0007669"/>
    <property type="project" value="TreeGrafter"/>
</dbReference>
<reference evidence="3" key="1">
    <citation type="submission" date="2017-09" db="EMBL/GenBank/DDBJ databases">
        <title>Depth-based differentiation of microbial function through sediment-hosted aquifers and enrichment of novel symbionts in the deep terrestrial subsurface.</title>
        <authorList>
            <person name="Probst A.J."/>
            <person name="Ladd B."/>
            <person name="Jarett J.K."/>
            <person name="Geller-Mcgrath D.E."/>
            <person name="Sieber C.M.K."/>
            <person name="Emerson J.B."/>
            <person name="Anantharaman K."/>
            <person name="Thomas B.C."/>
            <person name="Malmstrom R."/>
            <person name="Stieglmeier M."/>
            <person name="Klingl A."/>
            <person name="Woyke T."/>
            <person name="Ryan C.M."/>
            <person name="Banfield J.F."/>
        </authorList>
    </citation>
    <scope>NUCLEOTIDE SEQUENCE [LARGE SCALE GENOMIC DNA]</scope>
</reference>
<dbReference type="SMART" id="SM01152">
    <property type="entry name" value="DUF167"/>
    <property type="match status" value="1"/>
</dbReference>
<dbReference type="Gene3D" id="3.30.1200.10">
    <property type="entry name" value="YggU-like"/>
    <property type="match status" value="1"/>
</dbReference>
<dbReference type="NCBIfam" id="TIGR00251">
    <property type="entry name" value="DUF167 family protein"/>
    <property type="match status" value="1"/>
</dbReference>
<comment type="caution">
    <text evidence="2">The sequence shown here is derived from an EMBL/GenBank/DDBJ whole genome shotgun (WGS) entry which is preliminary data.</text>
</comment>
<accession>A0A2M7VFJ4</accession>
<dbReference type="EMBL" id="PFPO01000031">
    <property type="protein sequence ID" value="PIZ99376.1"/>
    <property type="molecule type" value="Genomic_DNA"/>
</dbReference>